<dbReference type="Gramene" id="OE9A108921T1">
    <property type="protein sequence ID" value="OE9A108921C1"/>
    <property type="gene ID" value="OE9A108921"/>
</dbReference>
<accession>A0A8S0TH43</accession>
<evidence type="ECO:0000313" key="2">
    <source>
        <dbReference type="Proteomes" id="UP000594638"/>
    </source>
</evidence>
<gene>
    <name evidence="1" type="ORF">OLEA9_A108921</name>
</gene>
<protein>
    <submittedName>
        <fullName evidence="1">Uncharacterized protein</fullName>
    </submittedName>
</protein>
<sequence>MLVVEGELYYLSITKRIGSTSLMIWSTDLLKVLSRARFRRNFARCTGRVQNPDMLEGMGDYFGKKNKNFPPPPSIHCEYSVQVPLSRVHLGMTCKRCSVKHFFDDQATCTGAFAKNFNR</sequence>
<name>A0A8S0TH43_OLEEU</name>
<proteinExistence type="predicted"/>
<dbReference type="AlphaFoldDB" id="A0A8S0TH43"/>
<dbReference type="EMBL" id="CACTIH010007242">
    <property type="protein sequence ID" value="CAA3004992.1"/>
    <property type="molecule type" value="Genomic_DNA"/>
</dbReference>
<dbReference type="Proteomes" id="UP000594638">
    <property type="component" value="Unassembled WGS sequence"/>
</dbReference>
<organism evidence="1 2">
    <name type="scientific">Olea europaea subsp. europaea</name>
    <dbReference type="NCBI Taxonomy" id="158383"/>
    <lineage>
        <taxon>Eukaryota</taxon>
        <taxon>Viridiplantae</taxon>
        <taxon>Streptophyta</taxon>
        <taxon>Embryophyta</taxon>
        <taxon>Tracheophyta</taxon>
        <taxon>Spermatophyta</taxon>
        <taxon>Magnoliopsida</taxon>
        <taxon>eudicotyledons</taxon>
        <taxon>Gunneridae</taxon>
        <taxon>Pentapetalae</taxon>
        <taxon>asterids</taxon>
        <taxon>lamiids</taxon>
        <taxon>Lamiales</taxon>
        <taxon>Oleaceae</taxon>
        <taxon>Oleeae</taxon>
        <taxon>Olea</taxon>
    </lineage>
</organism>
<evidence type="ECO:0000313" key="1">
    <source>
        <dbReference type="EMBL" id="CAA3004992.1"/>
    </source>
</evidence>
<keyword evidence="2" id="KW-1185">Reference proteome</keyword>
<comment type="caution">
    <text evidence="1">The sequence shown here is derived from an EMBL/GenBank/DDBJ whole genome shotgun (WGS) entry which is preliminary data.</text>
</comment>
<reference evidence="1 2" key="1">
    <citation type="submission" date="2019-12" db="EMBL/GenBank/DDBJ databases">
        <authorList>
            <person name="Alioto T."/>
            <person name="Alioto T."/>
            <person name="Gomez Garrido J."/>
        </authorList>
    </citation>
    <scope>NUCLEOTIDE SEQUENCE [LARGE SCALE GENOMIC DNA]</scope>
</reference>